<dbReference type="Pfam" id="PF13349">
    <property type="entry name" value="DUF4097"/>
    <property type="match status" value="1"/>
</dbReference>
<evidence type="ECO:0000259" key="1">
    <source>
        <dbReference type="Pfam" id="PF13349"/>
    </source>
</evidence>
<comment type="caution">
    <text evidence="2">The sequence shown here is derived from an EMBL/GenBank/DDBJ whole genome shotgun (WGS) entry which is preliminary data.</text>
</comment>
<feature type="domain" description="DUF4097" evidence="1">
    <location>
        <begin position="61"/>
        <end position="213"/>
    </location>
</feature>
<dbReference type="InterPro" id="IPR025164">
    <property type="entry name" value="Toastrack_DUF4097"/>
</dbReference>
<organism evidence="2 3">
    <name type="scientific">Clostridium aquiflavi</name>
    <dbReference type="NCBI Taxonomy" id="3073603"/>
    <lineage>
        <taxon>Bacteria</taxon>
        <taxon>Bacillati</taxon>
        <taxon>Bacillota</taxon>
        <taxon>Clostridia</taxon>
        <taxon>Eubacteriales</taxon>
        <taxon>Clostridiaceae</taxon>
        <taxon>Clostridium</taxon>
    </lineage>
</organism>
<evidence type="ECO:0000313" key="3">
    <source>
        <dbReference type="Proteomes" id="UP001256646"/>
    </source>
</evidence>
<sequence>MVRTKKKLLICSICMIGVGLILAVIGFSMGGKFGIIRDKSGYKILDKEDGIVKIEASSDFKSIEINSTVDKIDIIKSYKYGIEIEYNSNENDVNYSIKDGKLVIQGNKSQDTFNNISFGIGNTHIPSYIKVYVPDAADLDTINVKSSNTKITMNSINANEISINCNYGEIKSNNLIANGLKIASNNSDIDLDGEFKGVTSISSHYGDINLRTNISKELYNYSTSCDYGDINIDGDKFTNKVEKNGNNNAQHSIDITSNNGDINVNFK</sequence>
<evidence type="ECO:0000313" key="2">
    <source>
        <dbReference type="EMBL" id="MDR5587076.1"/>
    </source>
</evidence>
<dbReference type="Proteomes" id="UP001256646">
    <property type="component" value="Unassembled WGS sequence"/>
</dbReference>
<proteinExistence type="predicted"/>
<name>A0ABU1EFB3_9CLOT</name>
<dbReference type="EMBL" id="JAVJAN010000013">
    <property type="protein sequence ID" value="MDR5587076.1"/>
    <property type="molecule type" value="Genomic_DNA"/>
</dbReference>
<dbReference type="RefSeq" id="WP_309556260.1">
    <property type="nucleotide sequence ID" value="NZ_JAVJAN010000013.1"/>
</dbReference>
<protein>
    <submittedName>
        <fullName evidence="2">DUF4097 family beta strand repeat-containing protein</fullName>
    </submittedName>
</protein>
<reference evidence="2 3" key="1">
    <citation type="submission" date="2023-09" db="EMBL/GenBank/DDBJ databases">
        <authorList>
            <person name="Zhai L."/>
        </authorList>
    </citation>
    <scope>NUCLEOTIDE SEQUENCE [LARGE SCALE GENOMIC DNA]</scope>
    <source>
        <strain evidence="2 3">5 N-1</strain>
    </source>
</reference>
<accession>A0ABU1EFB3</accession>
<keyword evidence="3" id="KW-1185">Reference proteome</keyword>
<gene>
    <name evidence="2" type="ORF">RGC78_06285</name>
</gene>